<reference evidence="2 3" key="1">
    <citation type="submission" date="2021-03" db="EMBL/GenBank/DDBJ databases">
        <title>Genomic Encyclopedia of Type Strains, Phase IV (KMG-IV): sequencing the most valuable type-strain genomes for metagenomic binning, comparative biology and taxonomic classification.</title>
        <authorList>
            <person name="Goeker M."/>
        </authorList>
    </citation>
    <scope>NUCLEOTIDE SEQUENCE [LARGE SCALE GENOMIC DNA]</scope>
    <source>
        <strain evidence="2 3">DSM 26048</strain>
    </source>
</reference>
<dbReference type="Gene3D" id="3.30.460.10">
    <property type="entry name" value="Beta Polymerase, domain 2"/>
    <property type="match status" value="1"/>
</dbReference>
<dbReference type="Pfam" id="PF01909">
    <property type="entry name" value="NTP_transf_2"/>
    <property type="match status" value="1"/>
</dbReference>
<dbReference type="InterPro" id="IPR002934">
    <property type="entry name" value="Polymerase_NTP_transf_dom"/>
</dbReference>
<comment type="caution">
    <text evidence="2">The sequence shown here is derived from an EMBL/GenBank/DDBJ whole genome shotgun (WGS) entry which is preliminary data.</text>
</comment>
<dbReference type="EMBL" id="JAGGLB010000051">
    <property type="protein sequence ID" value="MBP1996527.1"/>
    <property type="molecule type" value="Genomic_DNA"/>
</dbReference>
<evidence type="ECO:0000313" key="3">
    <source>
        <dbReference type="Proteomes" id="UP001519287"/>
    </source>
</evidence>
<keyword evidence="3" id="KW-1185">Reference proteome</keyword>
<sequence>MPEKWELALEHFLADWKERNEVIGAMVCGSYITGSPSVRSDIDVHIILSDHVDWRERGNRIYSGYLIEYFANPAKQIRDYFKKDFHDSSTMSMVQFLTGKILFDKTGVINELKLEAAQWKLKAREGLNDSMMELKKYGLWDDLDNLQDCYEQQRIDFHFLYYHSLFRLFTTYCAYLKLEKIPYYQISSYLLDSTYLNK</sequence>
<dbReference type="InterPro" id="IPR043519">
    <property type="entry name" value="NT_sf"/>
</dbReference>
<gene>
    <name evidence="2" type="ORF">J2Z66_008175</name>
</gene>
<protein>
    <recommendedName>
        <fullName evidence="1">Polymerase nucleotidyl transferase domain-containing protein</fullName>
    </recommendedName>
</protein>
<dbReference type="Proteomes" id="UP001519287">
    <property type="component" value="Unassembled WGS sequence"/>
</dbReference>
<evidence type="ECO:0000313" key="2">
    <source>
        <dbReference type="EMBL" id="MBP1996527.1"/>
    </source>
</evidence>
<dbReference type="RefSeq" id="WP_245376184.1">
    <property type="nucleotide sequence ID" value="NZ_JAGGLB010000051.1"/>
</dbReference>
<name>A0ABS4J9K9_9BACL</name>
<evidence type="ECO:0000259" key="1">
    <source>
        <dbReference type="Pfam" id="PF01909"/>
    </source>
</evidence>
<feature type="domain" description="Polymerase nucleotidyl transferase" evidence="1">
    <location>
        <begin position="12"/>
        <end position="62"/>
    </location>
</feature>
<accession>A0ABS4J9K9</accession>
<organism evidence="2 3">
    <name type="scientific">Paenibacillus eucommiae</name>
    <dbReference type="NCBI Taxonomy" id="1355755"/>
    <lineage>
        <taxon>Bacteria</taxon>
        <taxon>Bacillati</taxon>
        <taxon>Bacillota</taxon>
        <taxon>Bacilli</taxon>
        <taxon>Bacillales</taxon>
        <taxon>Paenibacillaceae</taxon>
        <taxon>Paenibacillus</taxon>
    </lineage>
</organism>
<dbReference type="SUPFAM" id="SSF81301">
    <property type="entry name" value="Nucleotidyltransferase"/>
    <property type="match status" value="1"/>
</dbReference>
<proteinExistence type="predicted"/>